<proteinExistence type="predicted"/>
<gene>
    <name evidence="2" type="ORF">GA0070560_109107</name>
</gene>
<protein>
    <recommendedName>
        <fullName evidence="1">Large catalase C-terminal domain-containing protein</fullName>
    </recommendedName>
</protein>
<dbReference type="Proteomes" id="UP000199408">
    <property type="component" value="Unassembled WGS sequence"/>
</dbReference>
<dbReference type="InterPro" id="IPR041399">
    <property type="entry name" value="Catalase_large_C"/>
</dbReference>
<evidence type="ECO:0000313" key="2">
    <source>
        <dbReference type="EMBL" id="SCG55159.1"/>
    </source>
</evidence>
<feature type="domain" description="Large catalase C-terminal" evidence="1">
    <location>
        <begin position="22"/>
        <end position="73"/>
    </location>
</feature>
<dbReference type="EMBL" id="FMDN01000009">
    <property type="protein sequence ID" value="SCG55159.1"/>
    <property type="molecule type" value="Genomic_DNA"/>
</dbReference>
<evidence type="ECO:0000259" key="1">
    <source>
        <dbReference type="Pfam" id="PF18011"/>
    </source>
</evidence>
<sequence>MRPWARVCRPQRAVTKCSSGAGSAIGAWGGGVAVLRQAGVTGSPGVVAADSAVDAFSAVQRLLAGHRVWKRFPNTVA</sequence>
<dbReference type="Pfam" id="PF18011">
    <property type="entry name" value="Catalase_C"/>
    <property type="match status" value="1"/>
</dbReference>
<keyword evidence="3" id="KW-1185">Reference proteome</keyword>
<dbReference type="Gene3D" id="3.40.50.880">
    <property type="match status" value="1"/>
</dbReference>
<organism evidence="2 3">
    <name type="scientific">Micromonospora halophytica</name>
    <dbReference type="NCBI Taxonomy" id="47864"/>
    <lineage>
        <taxon>Bacteria</taxon>
        <taxon>Bacillati</taxon>
        <taxon>Actinomycetota</taxon>
        <taxon>Actinomycetes</taxon>
        <taxon>Micromonosporales</taxon>
        <taxon>Micromonosporaceae</taxon>
        <taxon>Micromonospora</taxon>
    </lineage>
</organism>
<dbReference type="AlphaFoldDB" id="A0A1C5IAJ0"/>
<name>A0A1C5IAJ0_9ACTN</name>
<reference evidence="3" key="1">
    <citation type="submission" date="2016-06" db="EMBL/GenBank/DDBJ databases">
        <authorList>
            <person name="Varghese N."/>
        </authorList>
    </citation>
    <scope>NUCLEOTIDE SEQUENCE [LARGE SCALE GENOMIC DNA]</scope>
    <source>
        <strain evidence="3">DSM 43171</strain>
    </source>
</reference>
<dbReference type="InterPro" id="IPR029062">
    <property type="entry name" value="Class_I_gatase-like"/>
</dbReference>
<dbReference type="STRING" id="47864.GA0070560_109107"/>
<evidence type="ECO:0000313" key="3">
    <source>
        <dbReference type="Proteomes" id="UP000199408"/>
    </source>
</evidence>
<accession>A0A1C5IAJ0</accession>